<evidence type="ECO:0000313" key="2">
    <source>
        <dbReference type="Ensembl" id="ENSACAP00000035373.1"/>
    </source>
</evidence>
<dbReference type="Proteomes" id="UP000001646">
    <property type="component" value="Chromosome 4"/>
</dbReference>
<reference evidence="2 3" key="1">
    <citation type="submission" date="2009-12" db="EMBL/GenBank/DDBJ databases">
        <title>The Genome Sequence of Anolis carolinensis (Green Anole Lizard).</title>
        <authorList>
            <consortium name="The Genome Sequencing Platform"/>
            <person name="Di Palma F."/>
            <person name="Alfoldi J."/>
            <person name="Heiman D."/>
            <person name="Young S."/>
            <person name="Grabherr M."/>
            <person name="Johnson J."/>
            <person name="Lander E.S."/>
            <person name="Lindblad-Toh K."/>
        </authorList>
    </citation>
    <scope>NUCLEOTIDE SEQUENCE [LARGE SCALE GENOMIC DNA]</scope>
    <source>
        <strain evidence="2 3">JBL SC #1</strain>
    </source>
</reference>
<accession>A0A803TJI3</accession>
<sequence length="78" mass="8234">MAADGVDERSPLLSAPNSGNVTPTAPPYFPDSSPRGKREALPLPLPISPVLLSSKVACFPFSLRNSLFFHAGNSQLPS</sequence>
<name>A0A803TJI3_ANOCA</name>
<feature type="region of interest" description="Disordered" evidence="1">
    <location>
        <begin position="1"/>
        <end position="40"/>
    </location>
</feature>
<dbReference type="Ensembl" id="ENSACAT00000036774.1">
    <property type="protein sequence ID" value="ENSACAP00000035373.1"/>
    <property type="gene ID" value="ENSACAG00000040204.1"/>
</dbReference>
<reference evidence="2" key="3">
    <citation type="submission" date="2025-09" db="UniProtKB">
        <authorList>
            <consortium name="Ensembl"/>
        </authorList>
    </citation>
    <scope>IDENTIFICATION</scope>
</reference>
<evidence type="ECO:0000313" key="3">
    <source>
        <dbReference type="Proteomes" id="UP000001646"/>
    </source>
</evidence>
<reference evidence="2" key="2">
    <citation type="submission" date="2025-08" db="UniProtKB">
        <authorList>
            <consortium name="Ensembl"/>
        </authorList>
    </citation>
    <scope>IDENTIFICATION</scope>
</reference>
<protein>
    <submittedName>
        <fullName evidence="2">Uncharacterized protein</fullName>
    </submittedName>
</protein>
<evidence type="ECO:0000256" key="1">
    <source>
        <dbReference type="SAM" id="MobiDB-lite"/>
    </source>
</evidence>
<organism evidence="2 3">
    <name type="scientific">Anolis carolinensis</name>
    <name type="common">Green anole</name>
    <name type="synonym">American chameleon</name>
    <dbReference type="NCBI Taxonomy" id="28377"/>
    <lineage>
        <taxon>Eukaryota</taxon>
        <taxon>Metazoa</taxon>
        <taxon>Chordata</taxon>
        <taxon>Craniata</taxon>
        <taxon>Vertebrata</taxon>
        <taxon>Euteleostomi</taxon>
        <taxon>Lepidosauria</taxon>
        <taxon>Squamata</taxon>
        <taxon>Bifurcata</taxon>
        <taxon>Unidentata</taxon>
        <taxon>Episquamata</taxon>
        <taxon>Toxicofera</taxon>
        <taxon>Iguania</taxon>
        <taxon>Dactyloidae</taxon>
        <taxon>Anolis</taxon>
    </lineage>
</organism>
<dbReference type="GeneTree" id="ENSGT01040000241005"/>
<keyword evidence="3" id="KW-1185">Reference proteome</keyword>
<feature type="compositionally biased region" description="Basic and acidic residues" evidence="1">
    <location>
        <begin position="1"/>
        <end position="10"/>
    </location>
</feature>
<dbReference type="InParanoid" id="A0A803TJI3"/>
<dbReference type="AlphaFoldDB" id="A0A803TJI3"/>
<proteinExistence type="predicted"/>